<dbReference type="PROSITE" id="PS51669">
    <property type="entry name" value="4FE4S_MOW_BIS_MGD"/>
    <property type="match status" value="1"/>
</dbReference>
<keyword evidence="6" id="KW-0560">Oxidoreductase</keyword>
<dbReference type="SUPFAM" id="SSF52343">
    <property type="entry name" value="Ferredoxin reductase-like, C-terminal NADP-linked domain"/>
    <property type="match status" value="1"/>
</dbReference>
<comment type="similarity">
    <text evidence="3">Belongs to the prokaryotic molybdopterin-containing oxidoreductase family.</text>
</comment>
<evidence type="ECO:0000259" key="10">
    <source>
        <dbReference type="PROSITE" id="PS51384"/>
    </source>
</evidence>
<feature type="domain" description="2Fe-2S ferredoxin-type" evidence="9">
    <location>
        <begin position="1063"/>
        <end position="1144"/>
    </location>
</feature>
<dbReference type="InterPro" id="IPR009010">
    <property type="entry name" value="Asp_de-COase-like_dom_sf"/>
</dbReference>
<dbReference type="Gene3D" id="3.40.50.740">
    <property type="match status" value="1"/>
</dbReference>
<evidence type="ECO:0000256" key="5">
    <source>
        <dbReference type="ARBA" id="ARBA00022723"/>
    </source>
</evidence>
<dbReference type="SUPFAM" id="SSF53706">
    <property type="entry name" value="Formate dehydrogenase/DMSO reductase, domains 1-3"/>
    <property type="match status" value="1"/>
</dbReference>
<dbReference type="Pfam" id="PF00175">
    <property type="entry name" value="NAD_binding_1"/>
    <property type="match status" value="1"/>
</dbReference>
<dbReference type="InterPro" id="IPR050612">
    <property type="entry name" value="Prok_Mopterin_Oxidored"/>
</dbReference>
<dbReference type="Gene3D" id="3.30.200.210">
    <property type="match status" value="1"/>
</dbReference>
<dbReference type="PROSITE" id="PS00490">
    <property type="entry name" value="MOLYBDOPTERIN_PROK_2"/>
    <property type="match status" value="1"/>
</dbReference>
<keyword evidence="5" id="KW-0479">Metal-binding</keyword>
<dbReference type="InterPro" id="IPR001041">
    <property type="entry name" value="2Fe-2S_ferredoxin-type"/>
</dbReference>
<dbReference type="InterPro" id="IPR017927">
    <property type="entry name" value="FAD-bd_FR_type"/>
</dbReference>
<accession>A0A9P0UV68</accession>
<dbReference type="InterPro" id="IPR037949">
    <property type="entry name" value="MopB_CT_Acetylene-hydratase"/>
</dbReference>
<evidence type="ECO:0000256" key="4">
    <source>
        <dbReference type="ARBA" id="ARBA00022505"/>
    </source>
</evidence>
<dbReference type="InterPro" id="IPR006963">
    <property type="entry name" value="Mopterin_OxRdtase_4Fe-4S_dom"/>
</dbReference>
<dbReference type="CDD" id="cd02781">
    <property type="entry name" value="MopB_CT_Acetylene-hydratase"/>
    <property type="match status" value="1"/>
</dbReference>
<dbReference type="InterPro" id="IPR001433">
    <property type="entry name" value="OxRdtase_FAD/NAD-bd"/>
</dbReference>
<reference evidence="12" key="1">
    <citation type="submission" date="2022-05" db="EMBL/GenBank/DDBJ databases">
        <authorList>
            <person name="Alioto T."/>
            <person name="Alioto T."/>
            <person name="Gomez Garrido J."/>
        </authorList>
    </citation>
    <scope>NUCLEOTIDE SEQUENCE</scope>
    <source>
        <strain evidence="12">0</strain>
    </source>
</reference>
<dbReference type="InterPro" id="IPR006655">
    <property type="entry name" value="Mopterin_OxRdtase_prok_CS"/>
</dbReference>
<dbReference type="InterPro" id="IPR006656">
    <property type="entry name" value="Mopterin_OxRdtase"/>
</dbReference>
<dbReference type="CDD" id="cd00207">
    <property type="entry name" value="fer2"/>
    <property type="match status" value="1"/>
</dbReference>
<feature type="domain" description="FAD-binding FR-type" evidence="10">
    <location>
        <begin position="808"/>
        <end position="914"/>
    </location>
</feature>
<dbReference type="Gene3D" id="3.40.50.80">
    <property type="entry name" value="Nucleotide-binding domain of ferredoxin-NADP reductase (FNR) module"/>
    <property type="match status" value="1"/>
</dbReference>
<evidence type="ECO:0000256" key="6">
    <source>
        <dbReference type="ARBA" id="ARBA00023002"/>
    </source>
</evidence>
<evidence type="ECO:0000256" key="1">
    <source>
        <dbReference type="ARBA" id="ARBA00001942"/>
    </source>
</evidence>
<dbReference type="GO" id="GO:0051536">
    <property type="term" value="F:iron-sulfur cluster binding"/>
    <property type="evidence" value="ECO:0007669"/>
    <property type="project" value="UniProtKB-KW"/>
</dbReference>
<dbReference type="EMBL" id="CAJOXS020000001">
    <property type="protein sequence ID" value="CAH5959780.1"/>
    <property type="molecule type" value="Genomic_DNA"/>
</dbReference>
<comment type="function">
    <text evidence="2">NDH-1 shuttles electrons from NADH, via FMN and iron-sulfur (Fe-S) centers, to quinones in the respiratory chain. The immediate electron acceptor for the enzyme in this species is believed to be ubiquinone. Couples the redox reaction to proton translocation (for every two electrons transferred, four hydrogen ions are translocated across the cytoplasmic membrane), and thus conserves the redox energy in a proton gradient.</text>
</comment>
<dbReference type="Pfam" id="PF00384">
    <property type="entry name" value="Molybdopterin"/>
    <property type="match status" value="1"/>
</dbReference>
<name>A0A9P0UV68_KLEVA</name>
<dbReference type="SUPFAM" id="SSF63380">
    <property type="entry name" value="Riboflavin synthase domain-like"/>
    <property type="match status" value="1"/>
</dbReference>
<evidence type="ECO:0000259" key="9">
    <source>
        <dbReference type="PROSITE" id="PS51085"/>
    </source>
</evidence>
<dbReference type="Gene3D" id="2.40.40.20">
    <property type="match status" value="1"/>
</dbReference>
<dbReference type="InterPro" id="IPR036010">
    <property type="entry name" value="2Fe-2S_ferredoxin-like_sf"/>
</dbReference>
<dbReference type="PRINTS" id="PR00371">
    <property type="entry name" value="FPNCR"/>
</dbReference>
<dbReference type="InterPro" id="IPR001709">
    <property type="entry name" value="Flavoprot_Pyr_Nucl_cyt_Rdtase"/>
</dbReference>
<dbReference type="GO" id="GO:0046872">
    <property type="term" value="F:metal ion binding"/>
    <property type="evidence" value="ECO:0007669"/>
    <property type="project" value="UniProtKB-KW"/>
</dbReference>
<evidence type="ECO:0000313" key="13">
    <source>
        <dbReference type="Proteomes" id="UP000789617"/>
    </source>
</evidence>
<keyword evidence="8" id="KW-0411">Iron-sulfur</keyword>
<dbReference type="SUPFAM" id="SSF50692">
    <property type="entry name" value="ADC-like"/>
    <property type="match status" value="1"/>
</dbReference>
<evidence type="ECO:0000313" key="12">
    <source>
        <dbReference type="EMBL" id="CAH5959780.1"/>
    </source>
</evidence>
<dbReference type="PRINTS" id="PR00410">
    <property type="entry name" value="PHEHYDRXLASE"/>
</dbReference>
<dbReference type="PROSITE" id="PS51384">
    <property type="entry name" value="FAD_FR"/>
    <property type="match status" value="1"/>
</dbReference>
<dbReference type="Proteomes" id="UP000789617">
    <property type="component" value="Unassembled WGS sequence"/>
</dbReference>
<dbReference type="Gene3D" id="2.40.30.10">
    <property type="entry name" value="Translation factors"/>
    <property type="match status" value="1"/>
</dbReference>
<sequence length="1144" mass="125584">MSVPGYPAVDSNTKVIGMSEHFVPGYCALCRSRCGTLNEIIDGRLVSVCPDEDHPTGGAVCLKGKAAPELIYSEARVLWPLRRTREKGAADPGWKRISWDKALTEIAEKLTQFKTESGAESVAFGVTTPSGTPIIDSVEWIERFVRHYGSPNTCYSTEVCNWHKDTAHTFTFGCITPAADYSNAELIMLWGNNPAATWLAQASAIGEGRKKGARMLVIDPRHTEFARDADVWLNINPGTDAVLAMGFIRQLLEEGYNEAFVRTWTDAPLLVNEDSGRLLRERDITSDAVTNHYLLWDSVDNIARCCTDAVAGDEVFYQRASLVGRYSLPLANGETAVCTPALEVLRQAVAGYTLEHVATVTGVSIKKQQAAMALIRRSSRIAYHAWVGIAQSQNATQTERAIAILYALTGAFDTRGSNRIYAKPPFNAVNPLSLLPESQRQKALGLSERPLGPPASGYVTTADLHRAILEHKPYKVRGLVCFGSNMLSAHGNVDTAIAALKQLEFHVHCDHFITPTSSFADILLPASTLWEHEALKIGFEISERADAHIQLRPQLVTPRGGSLADYEIVFRLACKMGMGDDFFCGDTDAGFNHILKPSGLTLEMLRAHPGGITTHIVNHEKKYALRDGPDNKPRGFATETGKVEIYSERLLRHGYSPVPQYIEESPNQDAFPLRLTTMKNALFCHSQHRSLVSLRRKSPDPTAIVSRAVADNADIDNRDWIEIITPAGRGRFRAKIDNAIHDDVVIAEYGWWQGCPDLNKPELPIKGEESSNYNLLINYMAVDRISGSVPLRAMRCSVRKVADALAWKGERRFIVSDIVQETPDVRSVSFIPVDGAQLPDWQAGQAVILRVFPKGKPESMCRAYTLSNAPGRKACFTVSVKHQQQGEMSAFIHQNLQVGDEVALTAPDGSFVIPTNSVAPVVMIAGGIGITPFISYLSSLDMTHEGPELWLYYGNRNSQSHAFRKQLEILSQRLPRLNIVNVYDNPRPGDEQGKSYQHTGMITAALIDEKLVSNRARFYLCGPGPMVSALEGGLRERGVFAFDIFKEMFAPPVPCITSLKDSYKVVFARSGVTVLWTPAAGTLLELGEKHQIPMAGGCRAGQCECCAVRVIEGAIGSFTEQTVSDDGLCLACQSVPASDIVIDA</sequence>
<dbReference type="SMART" id="SM00926">
    <property type="entry name" value="Molybdop_Fe4S4"/>
    <property type="match status" value="1"/>
</dbReference>
<comment type="cofactor">
    <cofactor evidence="1">
        <name>Mo-bis(molybdopterin guanine dinucleotide)</name>
        <dbReference type="ChEBI" id="CHEBI:60539"/>
    </cofactor>
</comment>
<dbReference type="InterPro" id="IPR012675">
    <property type="entry name" value="Beta-grasp_dom_sf"/>
</dbReference>
<dbReference type="InterPro" id="IPR006657">
    <property type="entry name" value="MoPterin_dinucl-bd_dom"/>
</dbReference>
<dbReference type="Pfam" id="PF04879">
    <property type="entry name" value="Molybdop_Fe4S4"/>
    <property type="match status" value="1"/>
</dbReference>
<evidence type="ECO:0000256" key="7">
    <source>
        <dbReference type="ARBA" id="ARBA00023004"/>
    </source>
</evidence>
<dbReference type="InterPro" id="IPR039261">
    <property type="entry name" value="FNR_nucleotide-bd"/>
</dbReference>
<dbReference type="AlphaFoldDB" id="A0A9P0UV68"/>
<comment type="caution">
    <text evidence="12">The sequence shown here is derived from an EMBL/GenBank/DDBJ whole genome shotgun (WGS) entry which is preliminary data.</text>
</comment>
<keyword evidence="4" id="KW-0500">Molybdenum</keyword>
<evidence type="ECO:0000256" key="8">
    <source>
        <dbReference type="ARBA" id="ARBA00023014"/>
    </source>
</evidence>
<gene>
    <name evidence="12" type="ORF">AN2335V1_0465</name>
</gene>
<dbReference type="SUPFAM" id="SSF54292">
    <property type="entry name" value="2Fe-2S ferredoxin-like"/>
    <property type="match status" value="1"/>
</dbReference>
<dbReference type="Pfam" id="PF01568">
    <property type="entry name" value="Molydop_binding"/>
    <property type="match status" value="1"/>
</dbReference>
<evidence type="ECO:0000259" key="11">
    <source>
        <dbReference type="PROSITE" id="PS51669"/>
    </source>
</evidence>
<dbReference type="InterPro" id="IPR008333">
    <property type="entry name" value="Cbr1-like_FAD-bd_dom"/>
</dbReference>
<dbReference type="Gene3D" id="3.10.20.30">
    <property type="match status" value="1"/>
</dbReference>
<dbReference type="PANTHER" id="PTHR43742">
    <property type="entry name" value="TRIMETHYLAMINE-N-OXIDE REDUCTASE"/>
    <property type="match status" value="1"/>
</dbReference>
<keyword evidence="13" id="KW-1185">Reference proteome</keyword>
<proteinExistence type="inferred from homology"/>
<dbReference type="Gene3D" id="3.40.228.10">
    <property type="entry name" value="Dimethylsulfoxide Reductase, domain 2"/>
    <property type="match status" value="1"/>
</dbReference>
<feature type="domain" description="4Fe-4S Mo/W bis-MGD-type" evidence="11">
    <location>
        <begin position="20"/>
        <end position="75"/>
    </location>
</feature>
<dbReference type="Pfam" id="PF00970">
    <property type="entry name" value="FAD_binding_6"/>
    <property type="match status" value="1"/>
</dbReference>
<dbReference type="GO" id="GO:0043546">
    <property type="term" value="F:molybdopterin cofactor binding"/>
    <property type="evidence" value="ECO:0007669"/>
    <property type="project" value="InterPro"/>
</dbReference>
<dbReference type="GO" id="GO:0018818">
    <property type="term" value="F:acetylene hydratase activity"/>
    <property type="evidence" value="ECO:0007669"/>
    <property type="project" value="InterPro"/>
</dbReference>
<dbReference type="Pfam" id="PF00111">
    <property type="entry name" value="Fer2"/>
    <property type="match status" value="1"/>
</dbReference>
<evidence type="ECO:0000256" key="3">
    <source>
        <dbReference type="ARBA" id="ARBA00010312"/>
    </source>
</evidence>
<organism evidence="12 13">
    <name type="scientific">Klebsiella variicola</name>
    <dbReference type="NCBI Taxonomy" id="244366"/>
    <lineage>
        <taxon>Bacteria</taxon>
        <taxon>Pseudomonadati</taxon>
        <taxon>Pseudomonadota</taxon>
        <taxon>Gammaproteobacteria</taxon>
        <taxon>Enterobacterales</taxon>
        <taxon>Enterobacteriaceae</taxon>
        <taxon>Klebsiella/Raoultella group</taxon>
        <taxon>Klebsiella</taxon>
        <taxon>Klebsiella pneumoniae complex</taxon>
    </lineage>
</organism>
<dbReference type="CDD" id="cd06184">
    <property type="entry name" value="flavohem_like_fad_nad_binding"/>
    <property type="match status" value="1"/>
</dbReference>
<evidence type="ECO:0000256" key="2">
    <source>
        <dbReference type="ARBA" id="ARBA00002378"/>
    </source>
</evidence>
<dbReference type="PROSITE" id="PS51085">
    <property type="entry name" value="2FE2S_FER_2"/>
    <property type="match status" value="1"/>
</dbReference>
<dbReference type="GO" id="GO:0016491">
    <property type="term" value="F:oxidoreductase activity"/>
    <property type="evidence" value="ECO:0007669"/>
    <property type="project" value="UniProtKB-KW"/>
</dbReference>
<keyword evidence="7" id="KW-0408">Iron</keyword>
<protein>
    <submittedName>
        <fullName evidence="12">Acetylene hydratase</fullName>
    </submittedName>
</protein>
<dbReference type="InterPro" id="IPR017938">
    <property type="entry name" value="Riboflavin_synthase-like_b-brl"/>
</dbReference>